<name>A0A1B2JDJ9_PICPA</name>
<sequence>MVTRLLSNPDTRVVHICMSGPYPEEHLQNILESLSFDNDGKKLPLDEKTKSAIINSISLAYSDDLNESYKQLEQLQEENLADLSKLMIIIQDLDDMSELYAFRDFTSGKLYSLEVQS</sequence>
<evidence type="ECO:0000313" key="1">
    <source>
        <dbReference type="EMBL" id="ANZ76110.1"/>
    </source>
</evidence>
<keyword evidence="2" id="KW-1185">Reference proteome</keyword>
<protein>
    <submittedName>
        <fullName evidence="1">BA75_03103T0</fullName>
    </submittedName>
</protein>
<dbReference type="Proteomes" id="UP000094565">
    <property type="component" value="Chromosome 2"/>
</dbReference>
<dbReference type="AlphaFoldDB" id="A0A1B2JDJ9"/>
<accession>A0A1B2JDJ9</accession>
<gene>
    <name evidence="1" type="ORF">ATY40_BA7503103</name>
</gene>
<dbReference type="OrthoDB" id="10393811at2759"/>
<reference evidence="1 2" key="1">
    <citation type="submission" date="2016-02" db="EMBL/GenBank/DDBJ databases">
        <title>Comparative genomic and transcriptomic foundation for Pichia pastoris.</title>
        <authorList>
            <person name="Love K.R."/>
            <person name="Shah K.A."/>
            <person name="Whittaker C.A."/>
            <person name="Wu J."/>
            <person name="Bartlett M.C."/>
            <person name="Ma D."/>
            <person name="Leeson R.L."/>
            <person name="Priest M."/>
            <person name="Young S.K."/>
            <person name="Love J.C."/>
        </authorList>
    </citation>
    <scope>NUCLEOTIDE SEQUENCE [LARGE SCALE GENOMIC DNA]</scope>
    <source>
        <strain evidence="1 2">ATCC 28485</strain>
    </source>
</reference>
<proteinExistence type="predicted"/>
<dbReference type="EMBL" id="CP014585">
    <property type="protein sequence ID" value="ANZ76110.1"/>
    <property type="molecule type" value="Genomic_DNA"/>
</dbReference>
<organism evidence="1 2">
    <name type="scientific">Komagataella pastoris</name>
    <name type="common">Yeast</name>
    <name type="synonym">Pichia pastoris</name>
    <dbReference type="NCBI Taxonomy" id="4922"/>
    <lineage>
        <taxon>Eukaryota</taxon>
        <taxon>Fungi</taxon>
        <taxon>Dikarya</taxon>
        <taxon>Ascomycota</taxon>
        <taxon>Saccharomycotina</taxon>
        <taxon>Pichiomycetes</taxon>
        <taxon>Pichiales</taxon>
        <taxon>Pichiaceae</taxon>
        <taxon>Komagataella</taxon>
    </lineage>
</organism>
<evidence type="ECO:0000313" key="2">
    <source>
        <dbReference type="Proteomes" id="UP000094565"/>
    </source>
</evidence>